<evidence type="ECO:0000313" key="2">
    <source>
        <dbReference type="Proteomes" id="UP000887116"/>
    </source>
</evidence>
<evidence type="ECO:0000313" key="1">
    <source>
        <dbReference type="EMBL" id="GFR23723.1"/>
    </source>
</evidence>
<keyword evidence="2" id="KW-1185">Reference proteome</keyword>
<proteinExistence type="predicted"/>
<dbReference type="EMBL" id="BMAO01028335">
    <property type="protein sequence ID" value="GFR23723.1"/>
    <property type="molecule type" value="Genomic_DNA"/>
</dbReference>
<organism evidence="1 2">
    <name type="scientific">Trichonephila clavata</name>
    <name type="common">Joro spider</name>
    <name type="synonym">Nephila clavata</name>
    <dbReference type="NCBI Taxonomy" id="2740835"/>
    <lineage>
        <taxon>Eukaryota</taxon>
        <taxon>Metazoa</taxon>
        <taxon>Ecdysozoa</taxon>
        <taxon>Arthropoda</taxon>
        <taxon>Chelicerata</taxon>
        <taxon>Arachnida</taxon>
        <taxon>Araneae</taxon>
        <taxon>Araneomorphae</taxon>
        <taxon>Entelegynae</taxon>
        <taxon>Araneoidea</taxon>
        <taxon>Nephilidae</taxon>
        <taxon>Trichonephila</taxon>
    </lineage>
</organism>
<gene>
    <name evidence="1" type="ORF">TNCT_596351</name>
</gene>
<dbReference type="AlphaFoldDB" id="A0A8X6JG01"/>
<sequence length="32" mass="3753">GWHSFCQIVDQNSSDKKDVQWIVADGDQIYRN</sequence>
<reference evidence="1" key="1">
    <citation type="submission" date="2020-07" db="EMBL/GenBank/DDBJ databases">
        <title>Multicomponent nature underlies the extraordinary mechanical properties of spider dragline silk.</title>
        <authorList>
            <person name="Kono N."/>
            <person name="Nakamura H."/>
            <person name="Mori M."/>
            <person name="Yoshida Y."/>
            <person name="Ohtoshi R."/>
            <person name="Malay A.D."/>
            <person name="Moran D.A.P."/>
            <person name="Tomita M."/>
            <person name="Numata K."/>
            <person name="Arakawa K."/>
        </authorList>
    </citation>
    <scope>NUCLEOTIDE SEQUENCE</scope>
</reference>
<accession>A0A8X6JG01</accession>
<comment type="caution">
    <text evidence="1">The sequence shown here is derived from an EMBL/GenBank/DDBJ whole genome shotgun (WGS) entry which is preliminary data.</text>
</comment>
<feature type="non-terminal residue" evidence="1">
    <location>
        <position position="1"/>
    </location>
</feature>
<name>A0A8X6JG01_TRICU</name>
<dbReference type="Proteomes" id="UP000887116">
    <property type="component" value="Unassembled WGS sequence"/>
</dbReference>
<protein>
    <submittedName>
        <fullName evidence="1">Uncharacterized protein</fullName>
    </submittedName>
</protein>